<keyword evidence="2" id="KW-0812">Transmembrane</keyword>
<keyword evidence="2" id="KW-1133">Transmembrane helix</keyword>
<dbReference type="Proteomes" id="UP001497623">
    <property type="component" value="Unassembled WGS sequence"/>
</dbReference>
<feature type="transmembrane region" description="Helical" evidence="2">
    <location>
        <begin position="70"/>
        <end position="91"/>
    </location>
</feature>
<feature type="compositionally biased region" description="Low complexity" evidence="1">
    <location>
        <begin position="39"/>
        <end position="48"/>
    </location>
</feature>
<evidence type="ECO:0000313" key="3">
    <source>
        <dbReference type="EMBL" id="CAL4059390.1"/>
    </source>
</evidence>
<protein>
    <submittedName>
        <fullName evidence="3">Uncharacterized protein</fullName>
    </submittedName>
</protein>
<dbReference type="AlphaFoldDB" id="A0AAV2PI14"/>
<reference evidence="3 4" key="1">
    <citation type="submission" date="2024-05" db="EMBL/GenBank/DDBJ databases">
        <authorList>
            <person name="Wallberg A."/>
        </authorList>
    </citation>
    <scope>NUCLEOTIDE SEQUENCE [LARGE SCALE GENOMIC DNA]</scope>
</reference>
<evidence type="ECO:0000256" key="2">
    <source>
        <dbReference type="SAM" id="Phobius"/>
    </source>
</evidence>
<keyword evidence="2" id="KW-0472">Membrane</keyword>
<dbReference type="InterPro" id="IPR036383">
    <property type="entry name" value="TSP1_rpt_sf"/>
</dbReference>
<organism evidence="3 4">
    <name type="scientific">Meganyctiphanes norvegica</name>
    <name type="common">Northern krill</name>
    <name type="synonym">Thysanopoda norvegica</name>
    <dbReference type="NCBI Taxonomy" id="48144"/>
    <lineage>
        <taxon>Eukaryota</taxon>
        <taxon>Metazoa</taxon>
        <taxon>Ecdysozoa</taxon>
        <taxon>Arthropoda</taxon>
        <taxon>Crustacea</taxon>
        <taxon>Multicrustacea</taxon>
        <taxon>Malacostraca</taxon>
        <taxon>Eumalacostraca</taxon>
        <taxon>Eucarida</taxon>
        <taxon>Euphausiacea</taxon>
        <taxon>Euphausiidae</taxon>
        <taxon>Meganyctiphanes</taxon>
    </lineage>
</organism>
<gene>
    <name evidence="3" type="ORF">MNOR_LOCUS512</name>
</gene>
<dbReference type="PANTHER" id="PTHR16311:SF3">
    <property type="entry name" value="THROMBOSPONDIN TYPE-1 DOMAIN-CONTAINING PROTEIN 1"/>
    <property type="match status" value="1"/>
</dbReference>
<accession>A0AAV2PI14</accession>
<dbReference type="SUPFAM" id="SSF82895">
    <property type="entry name" value="TSP-1 type 1 repeat"/>
    <property type="match status" value="1"/>
</dbReference>
<feature type="region of interest" description="Disordered" evidence="1">
    <location>
        <begin position="39"/>
        <end position="64"/>
    </location>
</feature>
<feature type="non-terminal residue" evidence="3">
    <location>
        <position position="1"/>
    </location>
</feature>
<dbReference type="EMBL" id="CAXKWB010000116">
    <property type="protein sequence ID" value="CAL4059390.1"/>
    <property type="molecule type" value="Genomic_DNA"/>
</dbReference>
<sequence length="112" mass="11988">YRSRFCNAPVPQNGGRYCPGNSTMTQSCIGTKCRNTTTVATSSSVSSTEKVEPTVGTGDDNSSMSHMRSYAAVATGIILLAVIVVVLMAVFHKKRNKKVADDAEQDNNSLNQ</sequence>
<proteinExistence type="predicted"/>
<name>A0AAV2PI14_MEGNR</name>
<keyword evidence="4" id="KW-1185">Reference proteome</keyword>
<dbReference type="InterPro" id="IPR038877">
    <property type="entry name" value="THSD1"/>
</dbReference>
<dbReference type="GO" id="GO:0071944">
    <property type="term" value="C:cell periphery"/>
    <property type="evidence" value="ECO:0007669"/>
    <property type="project" value="TreeGrafter"/>
</dbReference>
<dbReference type="Gene3D" id="2.20.100.10">
    <property type="entry name" value="Thrombospondin type-1 (TSP1) repeat"/>
    <property type="match status" value="1"/>
</dbReference>
<dbReference type="PROSITE" id="PS50092">
    <property type="entry name" value="TSP1"/>
    <property type="match status" value="1"/>
</dbReference>
<feature type="non-terminal residue" evidence="3">
    <location>
        <position position="112"/>
    </location>
</feature>
<evidence type="ECO:0000313" key="4">
    <source>
        <dbReference type="Proteomes" id="UP001497623"/>
    </source>
</evidence>
<dbReference type="InterPro" id="IPR000884">
    <property type="entry name" value="TSP1_rpt"/>
</dbReference>
<dbReference type="PANTHER" id="PTHR16311">
    <property type="entry name" value="THROMBOSPONDIN TYPE I DOMAIN-CONTAINING 1"/>
    <property type="match status" value="1"/>
</dbReference>
<evidence type="ECO:0000256" key="1">
    <source>
        <dbReference type="SAM" id="MobiDB-lite"/>
    </source>
</evidence>
<comment type="caution">
    <text evidence="3">The sequence shown here is derived from an EMBL/GenBank/DDBJ whole genome shotgun (WGS) entry which is preliminary data.</text>
</comment>